<sequence length="375" mass="42900">MANNINGTGYNTALRELGGEKETVFGEQHRFRYVDQEERWRQEYRQQQIVENQLAAVKKLTYDPVDYASLVIRTPWKDQPLTDFSYLVVDAQDQVEKSYFFRVIKRIAIIIALIVVLVIGANAIVLWITGVLGAAVAASLYFIVNDKRSALEKATAEAQFEVERLENEEKNMNEQAKMVHEQSEDARVSEIEKLLDGDLSAVILRLDNVLPKIGFPFPVDIDIEFYNNIPLVRVWLPNRDVIPRNTCELLPSGRLKYTEKELRDINKQYLELCTAILIQIMLVIYAHIPSFDRGYIYGVSKEELQNNCLMNITLERESLTVACEAANVLAAAQALDTQFECDTNLKLSPIEAVRPAEWADVERKDIRGINIKIFK</sequence>
<name>A0A1H8XTK3_9FIRM</name>
<evidence type="ECO:0000256" key="2">
    <source>
        <dbReference type="SAM" id="Phobius"/>
    </source>
</evidence>
<dbReference type="STRING" id="112903.SAMN04490178_1309"/>
<evidence type="ECO:0000313" key="3">
    <source>
        <dbReference type="EMBL" id="SEP43374.1"/>
    </source>
</evidence>
<reference evidence="3 4" key="1">
    <citation type="submission" date="2016-10" db="EMBL/GenBank/DDBJ databases">
        <authorList>
            <person name="de Groot N.N."/>
        </authorList>
    </citation>
    <scope>NUCLEOTIDE SEQUENCE [LARGE SCALE GENOMIC DNA]</scope>
    <source>
        <strain evidence="3 4">DSM 13305</strain>
    </source>
</reference>
<feature type="transmembrane region" description="Helical" evidence="2">
    <location>
        <begin position="125"/>
        <end position="144"/>
    </location>
</feature>
<keyword evidence="4" id="KW-1185">Reference proteome</keyword>
<evidence type="ECO:0000256" key="1">
    <source>
        <dbReference type="SAM" id="Coils"/>
    </source>
</evidence>
<protein>
    <submittedName>
        <fullName evidence="3">Uncharacterized protein</fullName>
    </submittedName>
</protein>
<dbReference type="RefSeq" id="WP_091751078.1">
    <property type="nucleotide sequence ID" value="NZ_FODY01000030.1"/>
</dbReference>
<keyword evidence="1" id="KW-0175">Coiled coil</keyword>
<dbReference type="EMBL" id="FODY01000030">
    <property type="protein sequence ID" value="SEP43374.1"/>
    <property type="molecule type" value="Genomic_DNA"/>
</dbReference>
<accession>A0A1H8XTK3</accession>
<dbReference type="Proteomes" id="UP000198847">
    <property type="component" value="Unassembled WGS sequence"/>
</dbReference>
<organism evidence="3 4">
    <name type="scientific">Propionispora vibrioides</name>
    <dbReference type="NCBI Taxonomy" id="112903"/>
    <lineage>
        <taxon>Bacteria</taxon>
        <taxon>Bacillati</taxon>
        <taxon>Bacillota</taxon>
        <taxon>Negativicutes</taxon>
        <taxon>Selenomonadales</taxon>
        <taxon>Sporomusaceae</taxon>
        <taxon>Propionispora</taxon>
    </lineage>
</organism>
<feature type="coiled-coil region" evidence="1">
    <location>
        <begin position="148"/>
        <end position="185"/>
    </location>
</feature>
<dbReference type="OrthoDB" id="1675889at2"/>
<gene>
    <name evidence="3" type="ORF">SAMN04490178_1309</name>
</gene>
<keyword evidence="2" id="KW-1133">Transmembrane helix</keyword>
<evidence type="ECO:0000313" key="4">
    <source>
        <dbReference type="Proteomes" id="UP000198847"/>
    </source>
</evidence>
<dbReference type="AlphaFoldDB" id="A0A1H8XTK3"/>
<keyword evidence="2" id="KW-0812">Transmembrane</keyword>
<proteinExistence type="predicted"/>
<feature type="transmembrane region" description="Helical" evidence="2">
    <location>
        <begin position="269"/>
        <end position="288"/>
    </location>
</feature>
<keyword evidence="2" id="KW-0472">Membrane</keyword>
<feature type="transmembrane region" description="Helical" evidence="2">
    <location>
        <begin position="103"/>
        <end position="119"/>
    </location>
</feature>